<proteinExistence type="predicted"/>
<gene>
    <name evidence="1" type="ORF">G3I50_27050</name>
</gene>
<accession>A0A7K3S2Z4</accession>
<dbReference type="AlphaFoldDB" id="A0A7K3S2Z4"/>
<dbReference type="Proteomes" id="UP000469670">
    <property type="component" value="Unassembled WGS sequence"/>
</dbReference>
<feature type="non-terminal residue" evidence="1">
    <location>
        <position position="37"/>
    </location>
</feature>
<comment type="caution">
    <text evidence="1">The sequence shown here is derived from an EMBL/GenBank/DDBJ whole genome shotgun (WGS) entry which is preliminary data.</text>
</comment>
<protein>
    <submittedName>
        <fullName evidence="1">DUF305 domain-containing protein</fullName>
    </submittedName>
</protein>
<dbReference type="EMBL" id="JAAGMP010001188">
    <property type="protein sequence ID" value="NEC21870.1"/>
    <property type="molecule type" value="Genomic_DNA"/>
</dbReference>
<organism evidence="1 2">
    <name type="scientific">Streptomyces parvus</name>
    <dbReference type="NCBI Taxonomy" id="66428"/>
    <lineage>
        <taxon>Bacteria</taxon>
        <taxon>Bacillati</taxon>
        <taxon>Actinomycetota</taxon>
        <taxon>Actinomycetes</taxon>
        <taxon>Kitasatosporales</taxon>
        <taxon>Streptomycetaceae</taxon>
        <taxon>Streptomyces</taxon>
    </lineage>
</organism>
<sequence>MTVTTDSTDPVTGAERRKTARVRWAAGAAVALALLFA</sequence>
<evidence type="ECO:0000313" key="1">
    <source>
        <dbReference type="EMBL" id="NEC21870.1"/>
    </source>
</evidence>
<name>A0A7K3S2Z4_9ACTN</name>
<reference evidence="1 2" key="1">
    <citation type="submission" date="2020-01" db="EMBL/GenBank/DDBJ databases">
        <title>Insect and environment-associated Actinomycetes.</title>
        <authorList>
            <person name="Currrie C."/>
            <person name="Chevrette M."/>
            <person name="Carlson C."/>
            <person name="Stubbendieck R."/>
            <person name="Wendt-Pienkowski E."/>
        </authorList>
    </citation>
    <scope>NUCLEOTIDE SEQUENCE [LARGE SCALE GENOMIC DNA]</scope>
    <source>
        <strain evidence="1 2">SID7590</strain>
    </source>
</reference>
<evidence type="ECO:0000313" key="2">
    <source>
        <dbReference type="Proteomes" id="UP000469670"/>
    </source>
</evidence>